<evidence type="ECO:0000256" key="1">
    <source>
        <dbReference type="ARBA" id="ARBA00004123"/>
    </source>
</evidence>
<dbReference type="PROSITE" id="PS51297">
    <property type="entry name" value="K_BOX"/>
    <property type="match status" value="1"/>
</dbReference>
<gene>
    <name evidence="8" type="ORF">K2173_008550</name>
</gene>
<dbReference type="PROSITE" id="PS50066">
    <property type="entry name" value="MADS_BOX_2"/>
    <property type="match status" value="1"/>
</dbReference>
<dbReference type="Pfam" id="PF00319">
    <property type="entry name" value="SRF-TF"/>
    <property type="match status" value="1"/>
</dbReference>
<keyword evidence="4" id="KW-0804">Transcription</keyword>
<comment type="subcellular location">
    <subcellularLocation>
        <location evidence="1">Nucleus</location>
    </subcellularLocation>
</comment>
<dbReference type="EMBL" id="JAIWQS010000010">
    <property type="protein sequence ID" value="KAJ8752815.1"/>
    <property type="molecule type" value="Genomic_DNA"/>
</dbReference>
<keyword evidence="2" id="KW-0805">Transcription regulation</keyword>
<dbReference type="Pfam" id="PF01486">
    <property type="entry name" value="K-box"/>
    <property type="match status" value="1"/>
</dbReference>
<feature type="domain" description="K-box" evidence="7">
    <location>
        <begin position="87"/>
        <end position="178"/>
    </location>
</feature>
<dbReference type="Proteomes" id="UP001159364">
    <property type="component" value="Linkage Group LG10"/>
</dbReference>
<proteinExistence type="predicted"/>
<dbReference type="GO" id="GO:0003700">
    <property type="term" value="F:DNA-binding transcription factor activity"/>
    <property type="evidence" value="ECO:0007669"/>
    <property type="project" value="InterPro"/>
</dbReference>
<dbReference type="FunFam" id="3.40.1810.10:FF:000003">
    <property type="entry name" value="MADS-box transcription factor MADS-MC"/>
    <property type="match status" value="1"/>
</dbReference>
<dbReference type="SMART" id="SM00432">
    <property type="entry name" value="MADS"/>
    <property type="match status" value="1"/>
</dbReference>
<dbReference type="GO" id="GO:0000977">
    <property type="term" value="F:RNA polymerase II transcription regulatory region sequence-specific DNA binding"/>
    <property type="evidence" value="ECO:0007669"/>
    <property type="project" value="InterPro"/>
</dbReference>
<evidence type="ECO:0000256" key="5">
    <source>
        <dbReference type="ARBA" id="ARBA00023242"/>
    </source>
</evidence>
<keyword evidence="3" id="KW-0238">DNA-binding</keyword>
<dbReference type="GO" id="GO:0046983">
    <property type="term" value="F:protein dimerization activity"/>
    <property type="evidence" value="ECO:0007669"/>
    <property type="project" value="InterPro"/>
</dbReference>
<dbReference type="PRINTS" id="PR00404">
    <property type="entry name" value="MADSDOMAIN"/>
</dbReference>
<reference evidence="8 9" key="1">
    <citation type="submission" date="2021-09" db="EMBL/GenBank/DDBJ databases">
        <title>Genomic insights and catalytic innovation underlie evolution of tropane alkaloids biosynthesis.</title>
        <authorList>
            <person name="Wang Y.-J."/>
            <person name="Tian T."/>
            <person name="Huang J.-P."/>
            <person name="Huang S.-X."/>
        </authorList>
    </citation>
    <scope>NUCLEOTIDE SEQUENCE [LARGE SCALE GENOMIC DNA]</scope>
    <source>
        <strain evidence="8">KIB-2018</strain>
        <tissue evidence="8">Leaf</tissue>
    </source>
</reference>
<evidence type="ECO:0000256" key="3">
    <source>
        <dbReference type="ARBA" id="ARBA00023125"/>
    </source>
</evidence>
<keyword evidence="5" id="KW-0539">Nucleus</keyword>
<dbReference type="GO" id="GO:0045944">
    <property type="term" value="P:positive regulation of transcription by RNA polymerase II"/>
    <property type="evidence" value="ECO:0007669"/>
    <property type="project" value="InterPro"/>
</dbReference>
<feature type="domain" description="MADS-box" evidence="6">
    <location>
        <begin position="1"/>
        <end position="61"/>
    </location>
</feature>
<evidence type="ECO:0000259" key="6">
    <source>
        <dbReference type="PROSITE" id="PS50066"/>
    </source>
</evidence>
<organism evidence="8 9">
    <name type="scientific">Erythroxylum novogranatense</name>
    <dbReference type="NCBI Taxonomy" id="1862640"/>
    <lineage>
        <taxon>Eukaryota</taxon>
        <taxon>Viridiplantae</taxon>
        <taxon>Streptophyta</taxon>
        <taxon>Embryophyta</taxon>
        <taxon>Tracheophyta</taxon>
        <taxon>Spermatophyta</taxon>
        <taxon>Magnoliopsida</taxon>
        <taxon>eudicotyledons</taxon>
        <taxon>Gunneridae</taxon>
        <taxon>Pentapetalae</taxon>
        <taxon>rosids</taxon>
        <taxon>fabids</taxon>
        <taxon>Malpighiales</taxon>
        <taxon>Erythroxylaceae</taxon>
        <taxon>Erythroxylum</taxon>
    </lineage>
</organism>
<dbReference type="InterPro" id="IPR033896">
    <property type="entry name" value="MEF2-like_N"/>
</dbReference>
<protein>
    <submittedName>
        <fullName evidence="8">Uncharacterized protein</fullName>
    </submittedName>
</protein>
<dbReference type="AlphaFoldDB" id="A0AAV8SKQ9"/>
<name>A0AAV8SKQ9_9ROSI</name>
<sequence>MVRGKIQLKRIENVASRQVAFSKRRNGLLKKARELSVLCDAEVSVIVFSQRGRLFEFSSHGMPKTMDRYYRHAKQLQIGGSDSDSHLQQQKLEAASMATKIEFLEQSKRKLLGQCSLSSYSSDELQDIASQLERSLINVRAKKAQLFSEQIRELNAKERLLLEEQARFCEKCGAKSWVQVTHEQENETYFSLSGNSSSEVGTELLIGLPEFRKF</sequence>
<keyword evidence="9" id="KW-1185">Reference proteome</keyword>
<evidence type="ECO:0000256" key="2">
    <source>
        <dbReference type="ARBA" id="ARBA00023015"/>
    </source>
</evidence>
<dbReference type="SUPFAM" id="SSF55455">
    <property type="entry name" value="SRF-like"/>
    <property type="match status" value="1"/>
</dbReference>
<dbReference type="CDD" id="cd00265">
    <property type="entry name" value="MADS_MEF2_like"/>
    <property type="match status" value="1"/>
</dbReference>
<dbReference type="PANTHER" id="PTHR48019">
    <property type="entry name" value="SERUM RESPONSE FACTOR HOMOLOG"/>
    <property type="match status" value="1"/>
</dbReference>
<dbReference type="InterPro" id="IPR002100">
    <property type="entry name" value="TF_MADSbox"/>
</dbReference>
<evidence type="ECO:0000313" key="9">
    <source>
        <dbReference type="Proteomes" id="UP001159364"/>
    </source>
</evidence>
<evidence type="ECO:0000313" key="8">
    <source>
        <dbReference type="EMBL" id="KAJ8752815.1"/>
    </source>
</evidence>
<dbReference type="InterPro" id="IPR002487">
    <property type="entry name" value="TF_Kbox"/>
</dbReference>
<dbReference type="InterPro" id="IPR036879">
    <property type="entry name" value="TF_MADSbox_sf"/>
</dbReference>
<comment type="caution">
    <text evidence="8">The sequence shown here is derived from an EMBL/GenBank/DDBJ whole genome shotgun (WGS) entry which is preliminary data.</text>
</comment>
<dbReference type="Gene3D" id="3.40.1810.10">
    <property type="entry name" value="Transcription factor, MADS-box"/>
    <property type="match status" value="1"/>
</dbReference>
<dbReference type="GO" id="GO:0005634">
    <property type="term" value="C:nucleus"/>
    <property type="evidence" value="ECO:0007669"/>
    <property type="project" value="UniProtKB-SubCell"/>
</dbReference>
<dbReference type="InterPro" id="IPR050142">
    <property type="entry name" value="MADS-box/MEF2_TF"/>
</dbReference>
<evidence type="ECO:0000256" key="4">
    <source>
        <dbReference type="ARBA" id="ARBA00023163"/>
    </source>
</evidence>
<accession>A0AAV8SKQ9</accession>
<evidence type="ECO:0000259" key="7">
    <source>
        <dbReference type="PROSITE" id="PS51297"/>
    </source>
</evidence>